<dbReference type="SUPFAM" id="SSF54909">
    <property type="entry name" value="Dimeric alpha+beta barrel"/>
    <property type="match status" value="1"/>
</dbReference>
<dbReference type="Gene3D" id="3.30.70.100">
    <property type="match status" value="1"/>
</dbReference>
<dbReference type="AlphaFoldDB" id="A0A6L3WD73"/>
<dbReference type="OrthoDB" id="4555529at2"/>
<dbReference type="EMBL" id="WBMR01000002">
    <property type="protein sequence ID" value="KAB2389982.1"/>
    <property type="molecule type" value="Genomic_DNA"/>
</dbReference>
<name>A0A6L3WD73_9ACTN</name>
<dbReference type="InterPro" id="IPR011008">
    <property type="entry name" value="Dimeric_a/b-barrel"/>
</dbReference>
<dbReference type="Proteomes" id="UP000483004">
    <property type="component" value="Unassembled WGS sequence"/>
</dbReference>
<dbReference type="RefSeq" id="WP_151538010.1">
    <property type="nucleotide sequence ID" value="NZ_WBMR01000002.1"/>
</dbReference>
<protein>
    <recommendedName>
        <fullName evidence="3">NIPSNAP family containing protein</fullName>
    </recommendedName>
</protein>
<reference evidence="1 2" key="1">
    <citation type="submission" date="2019-09" db="EMBL/GenBank/DDBJ databases">
        <title>Actinomadura physcomitrii sp. nov., a novel actinomycete isolated from moss [Physcomitrium sphaericum (Ludw) Fuernr].</title>
        <authorList>
            <person name="Liu C."/>
            <person name="Zhuang X."/>
        </authorList>
    </citation>
    <scope>NUCLEOTIDE SEQUENCE [LARGE SCALE GENOMIC DNA]</scope>
    <source>
        <strain evidence="1 2">CYP1-1B</strain>
    </source>
</reference>
<evidence type="ECO:0000313" key="1">
    <source>
        <dbReference type="EMBL" id="KAB2389982.1"/>
    </source>
</evidence>
<evidence type="ECO:0000313" key="2">
    <source>
        <dbReference type="Proteomes" id="UP000483004"/>
    </source>
</evidence>
<organism evidence="1 2">
    <name type="scientific">Actinomadura montaniterrae</name>
    <dbReference type="NCBI Taxonomy" id="1803903"/>
    <lineage>
        <taxon>Bacteria</taxon>
        <taxon>Bacillati</taxon>
        <taxon>Actinomycetota</taxon>
        <taxon>Actinomycetes</taxon>
        <taxon>Streptosporangiales</taxon>
        <taxon>Thermomonosporaceae</taxon>
        <taxon>Actinomadura</taxon>
    </lineage>
</organism>
<accession>A0A6L3WD73</accession>
<keyword evidence="2" id="KW-1185">Reference proteome</keyword>
<sequence>MTGVLDTVVLPEPTVEMWLRRWRGEYLPGARERGLRFERMWRCYTGPEQVTVYLLWSLQTAYDFYAMRAAAAADPSVTEFWAATDALAHDRERRVLEEVPCPAG</sequence>
<proteinExistence type="predicted"/>
<evidence type="ECO:0008006" key="3">
    <source>
        <dbReference type="Google" id="ProtNLM"/>
    </source>
</evidence>
<gene>
    <name evidence="1" type="ORF">F9B16_01690</name>
</gene>
<comment type="caution">
    <text evidence="1">The sequence shown here is derived from an EMBL/GenBank/DDBJ whole genome shotgun (WGS) entry which is preliminary data.</text>
</comment>